<reference evidence="2" key="2">
    <citation type="submission" date="2020-02" db="EMBL/GenBank/DDBJ databases">
        <authorList>
            <person name="Matsumoto Y."/>
            <person name="Kinjo T."/>
            <person name="Motooka D."/>
            <person name="Nabeya D."/>
            <person name="Jung N."/>
            <person name="Uechi K."/>
            <person name="Horii T."/>
            <person name="Iida T."/>
            <person name="Fujita J."/>
            <person name="Nakamura S."/>
        </authorList>
    </citation>
    <scope>NUCLEOTIDE SEQUENCE</scope>
    <source>
        <strain evidence="2">JCM 13573</strain>
    </source>
</reference>
<sequence>MSVYFVVNAAITNPGLLAEYMAEVAPVLSQIPCKVLVVDDDSEVIEGQPAGARTVILEFPSRQEFNEFYNSPQYEPLLGKRLAATEGFALLVSGLSADSSGPAPTT</sequence>
<evidence type="ECO:0000259" key="1">
    <source>
        <dbReference type="Pfam" id="PF07045"/>
    </source>
</evidence>
<dbReference type="EMBL" id="CP065047">
    <property type="protein sequence ID" value="QPI36399.1"/>
    <property type="molecule type" value="Genomic_DNA"/>
</dbReference>
<evidence type="ECO:0000313" key="4">
    <source>
        <dbReference type="Proteomes" id="UP000465306"/>
    </source>
</evidence>
<dbReference type="RefSeq" id="WP_085073364.1">
    <property type="nucleotide sequence ID" value="NZ_BLKU01000005.1"/>
</dbReference>
<dbReference type="PANTHER" id="PTHR41521:SF4">
    <property type="entry name" value="BLR0684 PROTEIN"/>
    <property type="match status" value="1"/>
</dbReference>
<evidence type="ECO:0000313" key="3">
    <source>
        <dbReference type="EMBL" id="QPI36399.1"/>
    </source>
</evidence>
<dbReference type="Pfam" id="PF07045">
    <property type="entry name" value="DUF1330"/>
    <property type="match status" value="1"/>
</dbReference>
<dbReference type="InterPro" id="IPR011008">
    <property type="entry name" value="Dimeric_a/b-barrel"/>
</dbReference>
<proteinExistence type="predicted"/>
<dbReference type="Proteomes" id="UP000465306">
    <property type="component" value="Unassembled WGS sequence"/>
</dbReference>
<feature type="domain" description="DUF1330" evidence="1">
    <location>
        <begin position="2"/>
        <end position="94"/>
    </location>
</feature>
<dbReference type="Gene3D" id="3.30.70.100">
    <property type="match status" value="1"/>
</dbReference>
<dbReference type="PANTHER" id="PTHR41521">
    <property type="match status" value="1"/>
</dbReference>
<dbReference type="SUPFAM" id="SSF54909">
    <property type="entry name" value="Dimeric alpha+beta barrel"/>
    <property type="match status" value="1"/>
</dbReference>
<reference evidence="2 4" key="1">
    <citation type="journal article" date="2019" name="Emerg. Microbes Infect.">
        <title>Comprehensive subspecies identification of 175 nontuberculous mycobacteria species based on 7547 genomic profiles.</title>
        <authorList>
            <person name="Matsumoto Y."/>
            <person name="Kinjo T."/>
            <person name="Motooka D."/>
            <person name="Nabeya D."/>
            <person name="Jung N."/>
            <person name="Uechi K."/>
            <person name="Horii T."/>
            <person name="Iida T."/>
            <person name="Fujita J."/>
            <person name="Nakamura S."/>
        </authorList>
    </citation>
    <scope>NUCLEOTIDE SEQUENCE [LARGE SCALE GENOMIC DNA]</scope>
    <source>
        <strain evidence="2 4">JCM 13573</strain>
    </source>
</reference>
<protein>
    <submittedName>
        <fullName evidence="3">DUF1330 domain-containing protein</fullName>
    </submittedName>
</protein>
<name>A0AAX1J4P0_9MYCO</name>
<dbReference type="KEGG" id="mku:I2456_18105"/>
<accession>A0AAX1J4P0</accession>
<keyword evidence="4" id="KW-1185">Reference proteome</keyword>
<evidence type="ECO:0000313" key="5">
    <source>
        <dbReference type="Proteomes" id="UP000663583"/>
    </source>
</evidence>
<dbReference type="Proteomes" id="UP000663583">
    <property type="component" value="Chromosome"/>
</dbReference>
<dbReference type="AlphaFoldDB" id="A0AAX1J4P0"/>
<evidence type="ECO:0000313" key="2">
    <source>
        <dbReference type="EMBL" id="GFG67658.1"/>
    </source>
</evidence>
<dbReference type="EMBL" id="BLKU01000005">
    <property type="protein sequence ID" value="GFG67658.1"/>
    <property type="molecule type" value="Genomic_DNA"/>
</dbReference>
<reference evidence="3" key="3">
    <citation type="submission" date="2020-11" db="EMBL/GenBank/DDBJ databases">
        <title>Intraspecies plasmid and genomic variation of Mycobacterium kubicae revealed by the complete genome sequences of two clinical isolates.</title>
        <authorList>
            <person name="Hendrix J.R."/>
            <person name="Epperson L.E."/>
            <person name="Honda J.R."/>
            <person name="Strong M."/>
        </authorList>
    </citation>
    <scope>NUCLEOTIDE SEQUENCE</scope>
    <source>
        <strain evidence="3">JCM 13573</strain>
    </source>
</reference>
<gene>
    <name evidence="3" type="ORF">I2456_18105</name>
    <name evidence="2" type="ORF">MKUB_51480</name>
</gene>
<dbReference type="InterPro" id="IPR010753">
    <property type="entry name" value="DUF1330"/>
</dbReference>
<organism evidence="3 5">
    <name type="scientific">Mycobacterium kubicae</name>
    <dbReference type="NCBI Taxonomy" id="120959"/>
    <lineage>
        <taxon>Bacteria</taxon>
        <taxon>Bacillati</taxon>
        <taxon>Actinomycetota</taxon>
        <taxon>Actinomycetes</taxon>
        <taxon>Mycobacteriales</taxon>
        <taxon>Mycobacteriaceae</taxon>
        <taxon>Mycobacterium</taxon>
        <taxon>Mycobacterium simiae complex</taxon>
    </lineage>
</organism>